<evidence type="ECO:0000313" key="3">
    <source>
        <dbReference type="Proteomes" id="UP000801492"/>
    </source>
</evidence>
<comment type="caution">
    <text evidence="2">The sequence shown here is derived from an EMBL/GenBank/DDBJ whole genome shotgun (WGS) entry which is preliminary data.</text>
</comment>
<evidence type="ECO:0000256" key="1">
    <source>
        <dbReference type="SAM" id="MobiDB-lite"/>
    </source>
</evidence>
<feature type="compositionally biased region" description="Low complexity" evidence="1">
    <location>
        <begin position="22"/>
        <end position="43"/>
    </location>
</feature>
<sequence>MNSNIENTKSEIKSEINNVQTSSTNNSPHGSPSSSRASSPATPILSKRKRQQEVCLIKEVRLDGVGHLPDFDDKPSQSRYLEKVVASVPTNSIQTETSQPEEQITTENRQSKNNENYDQAITSVLQSEQLEMIEDIQSGNEEIYDQEVLSVDQRNKNVTC</sequence>
<dbReference type="EMBL" id="VTPC01004341">
    <property type="protein sequence ID" value="KAF2897287.1"/>
    <property type="molecule type" value="Genomic_DNA"/>
</dbReference>
<name>A0A8K0D5B3_IGNLU</name>
<dbReference type="Proteomes" id="UP000801492">
    <property type="component" value="Unassembled WGS sequence"/>
</dbReference>
<feature type="region of interest" description="Disordered" evidence="1">
    <location>
        <begin position="1"/>
        <end position="50"/>
    </location>
</feature>
<proteinExistence type="predicted"/>
<keyword evidence="3" id="KW-1185">Reference proteome</keyword>
<feature type="region of interest" description="Disordered" evidence="1">
    <location>
        <begin position="88"/>
        <end position="115"/>
    </location>
</feature>
<accession>A0A8K0D5B3</accession>
<protein>
    <submittedName>
        <fullName evidence="2">Uncharacterized protein</fullName>
    </submittedName>
</protein>
<gene>
    <name evidence="2" type="ORF">ILUMI_08887</name>
</gene>
<reference evidence="2" key="1">
    <citation type="submission" date="2019-08" db="EMBL/GenBank/DDBJ databases">
        <title>The genome of the North American firefly Photinus pyralis.</title>
        <authorList>
            <consortium name="Photinus pyralis genome working group"/>
            <person name="Fallon T.R."/>
            <person name="Sander Lower S.E."/>
            <person name="Weng J.-K."/>
        </authorList>
    </citation>
    <scope>NUCLEOTIDE SEQUENCE</scope>
    <source>
        <strain evidence="2">TRF0915ILg1</strain>
        <tissue evidence="2">Whole body</tissue>
    </source>
</reference>
<organism evidence="2 3">
    <name type="scientific">Ignelater luminosus</name>
    <name type="common">Cucubano</name>
    <name type="synonym">Pyrophorus luminosus</name>
    <dbReference type="NCBI Taxonomy" id="2038154"/>
    <lineage>
        <taxon>Eukaryota</taxon>
        <taxon>Metazoa</taxon>
        <taxon>Ecdysozoa</taxon>
        <taxon>Arthropoda</taxon>
        <taxon>Hexapoda</taxon>
        <taxon>Insecta</taxon>
        <taxon>Pterygota</taxon>
        <taxon>Neoptera</taxon>
        <taxon>Endopterygota</taxon>
        <taxon>Coleoptera</taxon>
        <taxon>Polyphaga</taxon>
        <taxon>Elateriformia</taxon>
        <taxon>Elateroidea</taxon>
        <taxon>Elateridae</taxon>
        <taxon>Agrypninae</taxon>
        <taxon>Pyrophorini</taxon>
        <taxon>Ignelater</taxon>
    </lineage>
</organism>
<evidence type="ECO:0000313" key="2">
    <source>
        <dbReference type="EMBL" id="KAF2897287.1"/>
    </source>
</evidence>
<dbReference type="AlphaFoldDB" id="A0A8K0D5B3"/>